<dbReference type="InterPro" id="IPR000719">
    <property type="entry name" value="Prot_kinase_dom"/>
</dbReference>
<sequence length="434" mass="48703">MVGYSNQDFFGIPETYTGYLMWNNRNSTESSSRRDAGALALIYELVQKASNSERMFEPREVRVAYYEPNLPFKIRTNLLPATHAQIREGNMQARGEEDSGEMYYFNLTTILAATNNFSEANKLGQGGFGPVYKGILLNGKEIAVKRLSAKSGQGIEEFRNEVLLIVKLQHKNLVRLLGYCIKGDEKLLVYEYMANTSLDAFLFGLFPLLLSTEELRAAIIGGIARGLLYLHEDSRLKIIHRDLKASNVLLDDEMNPKISDFGTARIFGSNQIEASTNRTVGTFGYMAPEYAMHGHFSVKTDVYSFGVLVLDIVTGQRNNHIRRRETIEDLLSYAWENWKEGTATNIVDPTLRDSSTSEIMKYIHIGLLCVQGNEADRPAMASIVLMLNGHSLSLPVPSHPAFFVHNSSQLDMPLGNKLDQFSVDEATITDLHPR</sequence>
<dbReference type="InterPro" id="IPR011009">
    <property type="entry name" value="Kinase-like_dom_sf"/>
</dbReference>
<proteinExistence type="predicted"/>
<dbReference type="Gene3D" id="1.10.510.10">
    <property type="entry name" value="Transferase(Phosphotransferase) domain 1"/>
    <property type="match status" value="1"/>
</dbReference>
<accession>A0ABY9CLR6</accession>
<dbReference type="Proteomes" id="UP001227230">
    <property type="component" value="Chromosome 10"/>
</dbReference>
<keyword evidence="5" id="KW-0067">ATP-binding</keyword>
<reference evidence="7 8" key="1">
    <citation type="journal article" date="2023" name="Hortic Res">
        <title>The complete reference genome for grapevine (Vitis vinifera L.) genetics and breeding.</title>
        <authorList>
            <person name="Shi X."/>
            <person name="Cao S."/>
            <person name="Wang X."/>
            <person name="Huang S."/>
            <person name="Wang Y."/>
            <person name="Liu Z."/>
            <person name="Liu W."/>
            <person name="Leng X."/>
            <person name="Peng Y."/>
            <person name="Wang N."/>
            <person name="Wang Y."/>
            <person name="Ma Z."/>
            <person name="Xu X."/>
            <person name="Zhang F."/>
            <person name="Xue H."/>
            <person name="Zhong H."/>
            <person name="Wang Y."/>
            <person name="Zhang K."/>
            <person name="Velt A."/>
            <person name="Avia K."/>
            <person name="Holtgrawe D."/>
            <person name="Grimplet J."/>
            <person name="Matus J.T."/>
            <person name="Ware D."/>
            <person name="Wu X."/>
            <person name="Wang H."/>
            <person name="Liu C."/>
            <person name="Fang Y."/>
            <person name="Rustenholz C."/>
            <person name="Cheng Z."/>
            <person name="Xiao H."/>
            <person name="Zhou Y."/>
        </authorList>
    </citation>
    <scope>NUCLEOTIDE SEQUENCE [LARGE SCALE GENOMIC DNA]</scope>
    <source>
        <strain evidence="8">cv. Pinot noir / PN40024</strain>
        <tissue evidence="7">Leaf</tissue>
    </source>
</reference>
<evidence type="ECO:0000313" key="7">
    <source>
        <dbReference type="EMBL" id="WJZ96137.1"/>
    </source>
</evidence>
<protein>
    <recommendedName>
        <fullName evidence="6">Protein kinase domain-containing protein</fullName>
    </recommendedName>
</protein>
<organism evidence="7 8">
    <name type="scientific">Vitis vinifera</name>
    <name type="common">Grape</name>
    <dbReference type="NCBI Taxonomy" id="29760"/>
    <lineage>
        <taxon>Eukaryota</taxon>
        <taxon>Viridiplantae</taxon>
        <taxon>Streptophyta</taxon>
        <taxon>Embryophyta</taxon>
        <taxon>Tracheophyta</taxon>
        <taxon>Spermatophyta</taxon>
        <taxon>Magnoliopsida</taxon>
        <taxon>eudicotyledons</taxon>
        <taxon>Gunneridae</taxon>
        <taxon>Pentapetalae</taxon>
        <taxon>rosids</taxon>
        <taxon>Vitales</taxon>
        <taxon>Vitaceae</taxon>
        <taxon>Viteae</taxon>
        <taxon>Vitis</taxon>
    </lineage>
</organism>
<dbReference type="Gene3D" id="3.30.200.20">
    <property type="entry name" value="Phosphorylase Kinase, domain 1"/>
    <property type="match status" value="1"/>
</dbReference>
<keyword evidence="1" id="KW-0723">Serine/threonine-protein kinase</keyword>
<evidence type="ECO:0000256" key="3">
    <source>
        <dbReference type="ARBA" id="ARBA00022741"/>
    </source>
</evidence>
<keyword evidence="8" id="KW-1185">Reference proteome</keyword>
<dbReference type="SMART" id="SM00220">
    <property type="entry name" value="S_TKc"/>
    <property type="match status" value="1"/>
</dbReference>
<dbReference type="PROSITE" id="PS00108">
    <property type="entry name" value="PROTEIN_KINASE_ST"/>
    <property type="match status" value="1"/>
</dbReference>
<evidence type="ECO:0000313" key="8">
    <source>
        <dbReference type="Proteomes" id="UP001227230"/>
    </source>
</evidence>
<feature type="domain" description="Protein kinase" evidence="6">
    <location>
        <begin position="117"/>
        <end position="402"/>
    </location>
</feature>
<evidence type="ECO:0000256" key="2">
    <source>
        <dbReference type="ARBA" id="ARBA00022679"/>
    </source>
</evidence>
<keyword evidence="2" id="KW-0808">Transferase</keyword>
<dbReference type="InterPro" id="IPR001245">
    <property type="entry name" value="Ser-Thr/Tyr_kinase_cat_dom"/>
</dbReference>
<dbReference type="PANTHER" id="PTHR27002:SF804">
    <property type="entry name" value="OS02G0710500 PROTEIN"/>
    <property type="match status" value="1"/>
</dbReference>
<evidence type="ECO:0000256" key="5">
    <source>
        <dbReference type="ARBA" id="ARBA00022840"/>
    </source>
</evidence>
<dbReference type="InterPro" id="IPR008271">
    <property type="entry name" value="Ser/Thr_kinase_AS"/>
</dbReference>
<dbReference type="CDD" id="cd14066">
    <property type="entry name" value="STKc_IRAK"/>
    <property type="match status" value="1"/>
</dbReference>
<gene>
    <name evidence="7" type="ORF">VitviT2T_014851</name>
</gene>
<keyword evidence="4" id="KW-0418">Kinase</keyword>
<evidence type="ECO:0000259" key="6">
    <source>
        <dbReference type="PROSITE" id="PS50011"/>
    </source>
</evidence>
<dbReference type="PROSITE" id="PS50011">
    <property type="entry name" value="PROTEIN_KINASE_DOM"/>
    <property type="match status" value="1"/>
</dbReference>
<dbReference type="Pfam" id="PF07714">
    <property type="entry name" value="PK_Tyr_Ser-Thr"/>
    <property type="match status" value="1"/>
</dbReference>
<dbReference type="SUPFAM" id="SSF56112">
    <property type="entry name" value="Protein kinase-like (PK-like)"/>
    <property type="match status" value="1"/>
</dbReference>
<dbReference type="PANTHER" id="PTHR27002">
    <property type="entry name" value="RECEPTOR-LIKE SERINE/THREONINE-PROTEIN KINASE SD1-8"/>
    <property type="match status" value="1"/>
</dbReference>
<keyword evidence="3" id="KW-0547">Nucleotide-binding</keyword>
<name>A0ABY9CLR6_VITVI</name>
<evidence type="ECO:0000256" key="4">
    <source>
        <dbReference type="ARBA" id="ARBA00022777"/>
    </source>
</evidence>
<dbReference type="EMBL" id="CP126657">
    <property type="protein sequence ID" value="WJZ96137.1"/>
    <property type="molecule type" value="Genomic_DNA"/>
</dbReference>
<evidence type="ECO:0000256" key="1">
    <source>
        <dbReference type="ARBA" id="ARBA00022527"/>
    </source>
</evidence>